<dbReference type="OrthoDB" id="8584394at2"/>
<reference evidence="2 3" key="1">
    <citation type="journal article" date="2014" name="Genome Announc.">
        <title>Genome Sequence and Methylome of Soil Bacterium Gemmatirosa kalamazoonensis KBS708T, a Member of the Rarely Cultivated Gemmatimonadetes Phylum.</title>
        <authorList>
            <person name="Debruyn J.M."/>
            <person name="Radosevich M."/>
            <person name="Wommack K.E."/>
            <person name="Polson S.W."/>
            <person name="Hauser L.J."/>
            <person name="Fawaz M.N."/>
            <person name="Korlach J."/>
            <person name="Tsai Y.C."/>
        </authorList>
    </citation>
    <scope>NUCLEOTIDE SEQUENCE [LARGE SCALE GENOMIC DNA]</scope>
    <source>
        <strain evidence="2 3">KBS708</strain>
    </source>
</reference>
<keyword evidence="3" id="KW-1185">Reference proteome</keyword>
<dbReference type="Proteomes" id="UP000019151">
    <property type="component" value="Chromosome"/>
</dbReference>
<dbReference type="AlphaFoldDB" id="W0RGL6"/>
<protein>
    <recommendedName>
        <fullName evidence="4">SMP-30/Gluconolaconase/LRE-like region-containing protein</fullName>
    </recommendedName>
</protein>
<sequence length="428" mass="45584">MRRVSRLAVVLALGAHVARAQNDSTWRDHDRAARDARLRGDWRGSLAHLERMDALLGGHPSVVLAMARAQARAGDTAASIATLDRLAAMGIAHDVAADTLLDGVRAPAEGLDVARRLRENGAAVGAPRVVATMPDRDFVAEGIVWDPTRRQLLVSSIRHRRVVSVTLDGTVTPLVDLARDGAWAAMGMAIDPARDRLWVATEWTTNMAGGSRADSGRSAVLRYALRRPSAPRRLTLPPGRHEPGDIAVASNGDLFVSDGREGMIFVVRDGRETLDTLVPPGTLVSPQGIAPDADGRRLFVADYVRGIAVVDRATGAVSWLPRPRDVAVNGVDGMILRGDALLGVQNGLNPDRIVALDLDGAHGAITGVRVLARDSTMLQDPTHLALVGDDLYFVANGGYDAYEADGSLRAGAVQRAPAVARLALRPPR</sequence>
<dbReference type="InterPro" id="IPR011042">
    <property type="entry name" value="6-blade_b-propeller_TolB-like"/>
</dbReference>
<organism evidence="2 3">
    <name type="scientific">Gemmatirosa kalamazoonensis</name>
    <dbReference type="NCBI Taxonomy" id="861299"/>
    <lineage>
        <taxon>Bacteria</taxon>
        <taxon>Pseudomonadati</taxon>
        <taxon>Gemmatimonadota</taxon>
        <taxon>Gemmatimonadia</taxon>
        <taxon>Gemmatimonadales</taxon>
        <taxon>Gemmatimonadaceae</taxon>
        <taxon>Gemmatirosa</taxon>
    </lineage>
</organism>
<dbReference type="SUPFAM" id="SSF101898">
    <property type="entry name" value="NHL repeat"/>
    <property type="match status" value="1"/>
</dbReference>
<dbReference type="eggNOG" id="COG3391">
    <property type="taxonomic scope" value="Bacteria"/>
</dbReference>
<dbReference type="HOGENOM" id="CLU_050676_0_0_0"/>
<evidence type="ECO:0000313" key="2">
    <source>
        <dbReference type="EMBL" id="AHG89480.1"/>
    </source>
</evidence>
<name>W0RGL6_9BACT</name>
<dbReference type="EMBL" id="CP007128">
    <property type="protein sequence ID" value="AHG89480.1"/>
    <property type="molecule type" value="Genomic_DNA"/>
</dbReference>
<evidence type="ECO:0000313" key="3">
    <source>
        <dbReference type="Proteomes" id="UP000019151"/>
    </source>
</evidence>
<dbReference type="InParanoid" id="W0RGL6"/>
<feature type="signal peptide" evidence="1">
    <location>
        <begin position="1"/>
        <end position="20"/>
    </location>
</feature>
<dbReference type="Gene3D" id="2.120.10.30">
    <property type="entry name" value="TolB, C-terminal domain"/>
    <property type="match status" value="1"/>
</dbReference>
<keyword evidence="1" id="KW-0732">Signal</keyword>
<dbReference type="KEGG" id="gba:J421_1943"/>
<accession>W0RGL6</accession>
<evidence type="ECO:0000256" key="1">
    <source>
        <dbReference type="SAM" id="SignalP"/>
    </source>
</evidence>
<dbReference type="STRING" id="861299.J421_1943"/>
<dbReference type="RefSeq" id="WP_025410976.1">
    <property type="nucleotide sequence ID" value="NZ_CP007128.1"/>
</dbReference>
<gene>
    <name evidence="2" type="ORF">J421_1943</name>
</gene>
<evidence type="ECO:0008006" key="4">
    <source>
        <dbReference type="Google" id="ProtNLM"/>
    </source>
</evidence>
<proteinExistence type="predicted"/>
<feature type="chain" id="PRO_5004794968" description="SMP-30/Gluconolaconase/LRE-like region-containing protein" evidence="1">
    <location>
        <begin position="21"/>
        <end position="428"/>
    </location>
</feature>